<evidence type="ECO:0000256" key="1">
    <source>
        <dbReference type="SAM" id="SignalP"/>
    </source>
</evidence>
<name>A0A1G6GG45_9BACT</name>
<protein>
    <submittedName>
        <fullName evidence="3">Peptidase M64 N-terminus</fullName>
    </submittedName>
</protein>
<dbReference type="Gene3D" id="2.60.40.3250">
    <property type="entry name" value="Peptidase M64, N-terminal domain"/>
    <property type="match status" value="1"/>
</dbReference>
<dbReference type="OrthoDB" id="127762at2"/>
<evidence type="ECO:0000313" key="3">
    <source>
        <dbReference type="EMBL" id="SDB80978.1"/>
    </source>
</evidence>
<dbReference type="InterPro" id="IPR032625">
    <property type="entry name" value="M64_N"/>
</dbReference>
<organism evidence="3 4">
    <name type="scientific">Williamwhitmania taraxaci</name>
    <dbReference type="NCBI Taxonomy" id="1640674"/>
    <lineage>
        <taxon>Bacteria</taxon>
        <taxon>Pseudomonadati</taxon>
        <taxon>Bacteroidota</taxon>
        <taxon>Bacteroidia</taxon>
        <taxon>Bacteroidales</taxon>
        <taxon>Williamwhitmaniaceae</taxon>
        <taxon>Williamwhitmania</taxon>
    </lineage>
</organism>
<dbReference type="STRING" id="1640674.SAMN05216323_10018"/>
<dbReference type="EMBL" id="FMYP01000001">
    <property type="protein sequence ID" value="SDB80978.1"/>
    <property type="molecule type" value="Genomic_DNA"/>
</dbReference>
<evidence type="ECO:0000259" key="2">
    <source>
        <dbReference type="Pfam" id="PF16217"/>
    </source>
</evidence>
<feature type="chain" id="PRO_5011443314" evidence="1">
    <location>
        <begin position="19"/>
        <end position="427"/>
    </location>
</feature>
<dbReference type="Pfam" id="PF16217">
    <property type="entry name" value="M64_N"/>
    <property type="match status" value="1"/>
</dbReference>
<dbReference type="Pfam" id="PF09471">
    <property type="entry name" value="Peptidase_M64"/>
    <property type="match status" value="2"/>
</dbReference>
<accession>A0A1G6GG45</accession>
<dbReference type="AlphaFoldDB" id="A0A1G6GG45"/>
<dbReference type="RefSeq" id="WP_092433877.1">
    <property type="nucleotide sequence ID" value="NZ_FMYP01000001.1"/>
</dbReference>
<dbReference type="Proteomes" id="UP000199452">
    <property type="component" value="Unassembled WGS sequence"/>
</dbReference>
<reference evidence="3 4" key="1">
    <citation type="submission" date="2016-09" db="EMBL/GenBank/DDBJ databases">
        <authorList>
            <person name="Capua I."/>
            <person name="De Benedictis P."/>
            <person name="Joannis T."/>
            <person name="Lombin L.H."/>
            <person name="Cattoli G."/>
        </authorList>
    </citation>
    <scope>NUCLEOTIDE SEQUENCE [LARGE SCALE GENOMIC DNA]</scope>
    <source>
        <strain evidence="3 4">A7P-90m</strain>
    </source>
</reference>
<dbReference type="Gene3D" id="3.40.390.10">
    <property type="entry name" value="Collagenase (Catalytic Domain)"/>
    <property type="match status" value="1"/>
</dbReference>
<proteinExistence type="predicted"/>
<sequence>MRWIILSFAALCSGACYGQSVSFADYFETTTALRIDFSLAGNAQTQTAYFDAAYSEVVWGGNPSNTVESYSYGEYSFKVFDKETNTLIFSKGFSSLFQEWRTTEEAKLVARAFTQSVRIPRPIKPFKIEISERRKVDGLFYAMFSMDLDPKSIFINGEKRQKYPVAELQKMGDPDKKVDLVIIAEGYQSGEMDTFVADANRLIDYMFQYEPYKTNRGNFNIWLVKSNSQDSGPDNPGKNQWKSTVAGSTFYTFNEERYLTTFDYKSIADLITGVPCDAVYVLVNSEKYGGGGIFGYYALSSSRHASSPQVFIHEFGHSFAGLGDEYFDSSTPYGDFYNLKVEPWEPNITTMVNFASKWKDMVAVTTPIPTPAMDANADIIGLFEGGGYMTKGIFRPMQKCRMRTNVAKGFCPVCQKSIEKVIQFYCK</sequence>
<gene>
    <name evidence="3" type="ORF">SAMN05216323_10018</name>
</gene>
<dbReference type="InterPro" id="IPR038171">
    <property type="entry name" value="M64_N_sf"/>
</dbReference>
<dbReference type="InterPro" id="IPR024079">
    <property type="entry name" value="MetalloPept_cat_dom_sf"/>
</dbReference>
<evidence type="ECO:0000313" key="4">
    <source>
        <dbReference type="Proteomes" id="UP000199452"/>
    </source>
</evidence>
<feature type="domain" description="Peptidase M64 N-terminal" evidence="2">
    <location>
        <begin position="23"/>
        <end position="135"/>
    </location>
</feature>
<keyword evidence="4" id="KW-1185">Reference proteome</keyword>
<keyword evidence="1" id="KW-0732">Signal</keyword>
<dbReference type="GO" id="GO:0008237">
    <property type="term" value="F:metallopeptidase activity"/>
    <property type="evidence" value="ECO:0007669"/>
    <property type="project" value="InterPro"/>
</dbReference>
<dbReference type="InterPro" id="IPR019026">
    <property type="entry name" value="Peptidase_M64_IgA"/>
</dbReference>
<feature type="signal peptide" evidence="1">
    <location>
        <begin position="1"/>
        <end position="18"/>
    </location>
</feature>